<feature type="transmembrane region" description="Helical" evidence="9">
    <location>
        <begin position="138"/>
        <end position="156"/>
    </location>
</feature>
<dbReference type="PANTHER" id="PTHR21137">
    <property type="entry name" value="ODORANT RECEPTOR"/>
    <property type="match status" value="1"/>
</dbReference>
<feature type="transmembrane region" description="Helical" evidence="9">
    <location>
        <begin position="420"/>
        <end position="439"/>
    </location>
</feature>
<dbReference type="Pfam" id="PF02949">
    <property type="entry name" value="7tm_6"/>
    <property type="match status" value="1"/>
</dbReference>
<evidence type="ECO:0000256" key="3">
    <source>
        <dbReference type="ARBA" id="ARBA00022692"/>
    </source>
</evidence>
<organism evidence="10 11">
    <name type="scientific">Apis cerana cerana</name>
    <name type="common">Oriental honeybee</name>
    <dbReference type="NCBI Taxonomy" id="94128"/>
    <lineage>
        <taxon>Eukaryota</taxon>
        <taxon>Metazoa</taxon>
        <taxon>Ecdysozoa</taxon>
        <taxon>Arthropoda</taxon>
        <taxon>Hexapoda</taxon>
        <taxon>Insecta</taxon>
        <taxon>Pterygota</taxon>
        <taxon>Neoptera</taxon>
        <taxon>Endopterygota</taxon>
        <taxon>Hymenoptera</taxon>
        <taxon>Apocrita</taxon>
        <taxon>Aculeata</taxon>
        <taxon>Apoidea</taxon>
        <taxon>Anthophila</taxon>
        <taxon>Apidae</taxon>
        <taxon>Apis</taxon>
    </lineage>
</organism>
<evidence type="ECO:0000313" key="11">
    <source>
        <dbReference type="Proteomes" id="UP000242457"/>
    </source>
</evidence>
<feature type="transmembrane region" description="Helical" evidence="9">
    <location>
        <begin position="314"/>
        <end position="336"/>
    </location>
</feature>
<evidence type="ECO:0000256" key="9">
    <source>
        <dbReference type="SAM" id="Phobius"/>
    </source>
</evidence>
<keyword evidence="3 9" id="KW-0812">Transmembrane</keyword>
<name>A0A2A3ETR7_APICC</name>
<evidence type="ECO:0000256" key="8">
    <source>
        <dbReference type="ARBA" id="ARBA00023224"/>
    </source>
</evidence>
<keyword evidence="4" id="KW-0552">Olfaction</keyword>
<evidence type="ECO:0000256" key="6">
    <source>
        <dbReference type="ARBA" id="ARBA00023136"/>
    </source>
</evidence>
<comment type="subcellular location">
    <subcellularLocation>
        <location evidence="1">Membrane</location>
        <topology evidence="1">Multi-pass membrane protein</topology>
    </subcellularLocation>
</comment>
<keyword evidence="11" id="KW-1185">Reference proteome</keyword>
<keyword evidence="6 9" id="KW-0472">Membrane</keyword>
<evidence type="ECO:0000256" key="2">
    <source>
        <dbReference type="ARBA" id="ARBA00022606"/>
    </source>
</evidence>
<keyword evidence="5 9" id="KW-1133">Transmembrane helix</keyword>
<dbReference type="AlphaFoldDB" id="A0A2A3ETR7"/>
<feature type="transmembrane region" description="Helical" evidence="9">
    <location>
        <begin position="193"/>
        <end position="212"/>
    </location>
</feature>
<feature type="transmembrane region" description="Helical" evidence="9">
    <location>
        <begin position="81"/>
        <end position="98"/>
    </location>
</feature>
<accession>A0A2A3ETR7</accession>
<sequence length="514" mass="59215">MEKNQSIIVDDYERNVNLSIQWNRFLLKPLGTWPNLRESKVGKCYSVLIGIVCYGLISFMLTSSNMFLVVEVKDTYNRIKMIGPLSFFVMTLMKYYFLTFHEDNIRKGIEHIKWDWKNVKHQEDKKIMIEYANYGKKLALISTFFVYSAFVFYYFVVPISVGKIRDENLTFIPLPFPSSKLIADVRQSPANEILFSIQVLSGVIIHAITAAAEIHYCIEHMQTDWKIVNRAKDQEVMMKYAKIGRYIAALCAVFMQSGVLTYCVVTAFSTQIIKIGNETKIVHMLPCAVYKELISIDTSPTNEIVLVSQFVSGFIVNSIAVGAISIGAVFTAHACGQLTIITRWIREYINRSKDNNKNVVINEIGDIVEYHLRILSFIAGIENVLNRFCFMELFKSTLDISMLGYYILTEWADHDIRNLTTYFMILTSMSFNIFIVCYIGDILMEQCRKVGEVLYMTNWYYLPCKDILDLILIISRSNAVIKITAGKLTHMSIYTFGNVMKTTFTYFNLLRHVT</sequence>
<protein>
    <submittedName>
        <fullName evidence="10">Odorant receptor</fullName>
    </submittedName>
</protein>
<dbReference type="GO" id="GO:0007165">
    <property type="term" value="P:signal transduction"/>
    <property type="evidence" value="ECO:0007669"/>
    <property type="project" value="UniProtKB-KW"/>
</dbReference>
<evidence type="ECO:0000313" key="10">
    <source>
        <dbReference type="EMBL" id="PBC34539.1"/>
    </source>
</evidence>
<keyword evidence="7 10" id="KW-0675">Receptor</keyword>
<dbReference type="EMBL" id="KZ288189">
    <property type="protein sequence ID" value="PBC34539.1"/>
    <property type="molecule type" value="Genomic_DNA"/>
</dbReference>
<dbReference type="PANTHER" id="PTHR21137:SF42">
    <property type="entry name" value="ODORANT RECEPTOR 83A"/>
    <property type="match status" value="1"/>
</dbReference>
<keyword evidence="2" id="KW-0716">Sensory transduction</keyword>
<dbReference type="GO" id="GO:0005886">
    <property type="term" value="C:plasma membrane"/>
    <property type="evidence" value="ECO:0007669"/>
    <property type="project" value="TreeGrafter"/>
</dbReference>
<gene>
    <name evidence="10" type="ORF">APICC_02314</name>
</gene>
<feature type="transmembrane region" description="Helical" evidence="9">
    <location>
        <begin position="246"/>
        <end position="268"/>
    </location>
</feature>
<dbReference type="GO" id="GO:0005549">
    <property type="term" value="F:odorant binding"/>
    <property type="evidence" value="ECO:0007669"/>
    <property type="project" value="InterPro"/>
</dbReference>
<evidence type="ECO:0000256" key="5">
    <source>
        <dbReference type="ARBA" id="ARBA00022989"/>
    </source>
</evidence>
<evidence type="ECO:0000256" key="1">
    <source>
        <dbReference type="ARBA" id="ARBA00004141"/>
    </source>
</evidence>
<evidence type="ECO:0000256" key="4">
    <source>
        <dbReference type="ARBA" id="ARBA00022725"/>
    </source>
</evidence>
<dbReference type="InterPro" id="IPR004117">
    <property type="entry name" value="7tm6_olfct_rcpt"/>
</dbReference>
<dbReference type="Proteomes" id="UP000242457">
    <property type="component" value="Unassembled WGS sequence"/>
</dbReference>
<dbReference type="GO" id="GO:0004984">
    <property type="term" value="F:olfactory receptor activity"/>
    <property type="evidence" value="ECO:0007669"/>
    <property type="project" value="InterPro"/>
</dbReference>
<keyword evidence="8" id="KW-0807">Transducer</keyword>
<feature type="transmembrane region" description="Helical" evidence="9">
    <location>
        <begin position="44"/>
        <end position="61"/>
    </location>
</feature>
<reference evidence="10 11" key="1">
    <citation type="submission" date="2014-07" db="EMBL/GenBank/DDBJ databases">
        <title>Genomic and transcriptomic analysis on Apis cerana provide comprehensive insights into honey bee biology.</title>
        <authorList>
            <person name="Diao Q."/>
            <person name="Sun L."/>
            <person name="Zheng H."/>
            <person name="Zheng H."/>
            <person name="Xu S."/>
            <person name="Wang S."/>
            <person name="Zeng Z."/>
            <person name="Hu F."/>
            <person name="Su S."/>
            <person name="Wu J."/>
        </authorList>
    </citation>
    <scope>NUCLEOTIDE SEQUENCE [LARGE SCALE GENOMIC DNA]</scope>
    <source>
        <tissue evidence="10">Pupae without intestine</tissue>
    </source>
</reference>
<proteinExistence type="predicted"/>
<evidence type="ECO:0000256" key="7">
    <source>
        <dbReference type="ARBA" id="ARBA00023170"/>
    </source>
</evidence>
<dbReference type="OrthoDB" id="7634903at2759"/>